<evidence type="ECO:0000313" key="6">
    <source>
        <dbReference type="Proteomes" id="UP001230268"/>
    </source>
</evidence>
<gene>
    <name evidence="5" type="ORF">BgAZ_205980</name>
</gene>
<organism evidence="5 6">
    <name type="scientific">Babesia gibsoni</name>
    <dbReference type="NCBI Taxonomy" id="33632"/>
    <lineage>
        <taxon>Eukaryota</taxon>
        <taxon>Sar</taxon>
        <taxon>Alveolata</taxon>
        <taxon>Apicomplexa</taxon>
        <taxon>Aconoidasida</taxon>
        <taxon>Piroplasmida</taxon>
        <taxon>Babesiidae</taxon>
        <taxon>Babesia</taxon>
    </lineage>
</organism>
<protein>
    <submittedName>
        <fullName evidence="5">Transportin 3 and importin 13 like protein</fullName>
    </submittedName>
</protein>
<dbReference type="PANTHER" id="PTHR12363:SF33">
    <property type="entry name" value="IMPORTIN-13"/>
    <property type="match status" value="1"/>
</dbReference>
<dbReference type="EMBL" id="JAVEPI010000002">
    <property type="protein sequence ID" value="KAK1443722.1"/>
    <property type="molecule type" value="Genomic_DNA"/>
</dbReference>
<keyword evidence="4" id="KW-0539">Nucleus</keyword>
<proteinExistence type="inferred from homology"/>
<dbReference type="Pfam" id="PF24139">
    <property type="entry name" value="TPR_TNPO3_IPO13_4th"/>
    <property type="match status" value="1"/>
</dbReference>
<evidence type="ECO:0000256" key="2">
    <source>
        <dbReference type="ARBA" id="ARBA00007991"/>
    </source>
</evidence>
<dbReference type="SUPFAM" id="SSF48371">
    <property type="entry name" value="ARM repeat"/>
    <property type="match status" value="1"/>
</dbReference>
<dbReference type="GO" id="GO:0005634">
    <property type="term" value="C:nucleus"/>
    <property type="evidence" value="ECO:0007669"/>
    <property type="project" value="UniProtKB-SubCell"/>
</dbReference>
<dbReference type="GO" id="GO:0005737">
    <property type="term" value="C:cytoplasm"/>
    <property type="evidence" value="ECO:0007669"/>
    <property type="project" value="TreeGrafter"/>
</dbReference>
<comment type="subcellular location">
    <subcellularLocation>
        <location evidence="1">Nucleus</location>
    </subcellularLocation>
</comment>
<dbReference type="Proteomes" id="UP001230268">
    <property type="component" value="Unassembled WGS sequence"/>
</dbReference>
<dbReference type="InterPro" id="IPR058537">
    <property type="entry name" value="TPR_TNPO3_IPO13_4th"/>
</dbReference>
<dbReference type="InterPro" id="IPR051345">
    <property type="entry name" value="Importin_beta-like_NTR"/>
</dbReference>
<dbReference type="InterPro" id="IPR016024">
    <property type="entry name" value="ARM-type_fold"/>
</dbReference>
<comment type="similarity">
    <text evidence="2">Belongs to the importin beta family.</text>
</comment>
<evidence type="ECO:0000256" key="1">
    <source>
        <dbReference type="ARBA" id="ARBA00004123"/>
    </source>
</evidence>
<dbReference type="InterPro" id="IPR011989">
    <property type="entry name" value="ARM-like"/>
</dbReference>
<dbReference type="AlphaFoldDB" id="A0AAD8LLA9"/>
<evidence type="ECO:0000313" key="5">
    <source>
        <dbReference type="EMBL" id="KAK1443722.1"/>
    </source>
</evidence>
<sequence length="993" mass="112605">MIVLEHINTLLCSADAEARRRANDFLMKWQQSIEAWAEAHAIIEGGFPLEAKFIAAQTLRAKMMYDFYQLPLESIGKLGEILMAYLSNTSFPKNITSMISLAICDLAMQAAEVWESPLESFISCYENGTVTLKTLLTLIECLADESRNSRVIVTPDVRKKFTDSMKRDYYKLLDLLVKLRASGSDVKTSSDIFRCWYSWRQLDNFVSTSEASGIFINDCLEIIKRPKALGDQSIDSETYEAAVDCMIDVLQEVKYLTNRILSEEESSSQSVDYFKQAKQDLQPIVKACFDLCSSEELTYFLIEAFGNQDRFLLECFSRILSALIDALDFNLLEPPAQLLRLLQLEIQFIEAPYCMVFQGFKTGDQPGTINCFSRYYNRMEIRERTLDAVATCGPADFTPIDEDTAIYAQYGVSVISNVLHAESPNCQRAKEIAMQLLEIILLISTSPPVSGDHDNDDYENYLDDVYDVIPKVTKILNAEFVFDYVKKLTIEHGKFASSLQGLESSFKSFGSCLSCLDVRKLSSQQVQVVYSIIEGIEKLLGGKMPSSSVELNCWEAAIMFIRHSVRVIMLDDTEIIAQKVTALLCGVYLVSLSDGTPYATKVERILVTCIASVCYHIKLGKLRNWEPILRNLALCLQRAGPNNKYLLTLIDGTSRAISDLEPNTLRSIVEELSKGWVKQLEAVARMEIAMQPVDLCKFVGNICSLVRNVKKRNILHKFVQDVLTPLLCRLMEIYYNDENTVEDIGRCLKHAARSIGNDFAGCVPQVVATVENVAKQRMWSTYLYLVEWLYMLITPEHAAVKQLYSVLTRITLNILANGSLQCSMNEELEQLIDDFFGLQTRFIRNSPDCFDDVTAFREIVGASVMCFNIRQPFCVFEFWIAFMESDIVFPKFKHVATEFLPKCVSEIFTVLGSGCQGTVEHCVEDFVDSLFYVMGTEAAMWLQMGFDKLPVSVVPNDRKRCQIFEGLVSENRKETIYQIHKLCCQVAMRNRAF</sequence>
<keyword evidence="3" id="KW-0813">Transport</keyword>
<accession>A0AAD8LLA9</accession>
<keyword evidence="6" id="KW-1185">Reference proteome</keyword>
<dbReference type="Gene3D" id="1.25.10.10">
    <property type="entry name" value="Leucine-rich Repeat Variant"/>
    <property type="match status" value="2"/>
</dbReference>
<dbReference type="PANTHER" id="PTHR12363">
    <property type="entry name" value="TRANSPORTIN 3 AND IMPORTIN 13"/>
    <property type="match status" value="1"/>
</dbReference>
<name>A0AAD8LLA9_BABGI</name>
<evidence type="ECO:0000256" key="4">
    <source>
        <dbReference type="ARBA" id="ARBA00023242"/>
    </source>
</evidence>
<comment type="caution">
    <text evidence="5">The sequence shown here is derived from an EMBL/GenBank/DDBJ whole genome shotgun (WGS) entry which is preliminary data.</text>
</comment>
<reference evidence="5" key="1">
    <citation type="submission" date="2023-08" db="EMBL/GenBank/DDBJ databases">
        <title>Draft sequence of the Babesia gibsoni genome.</title>
        <authorList>
            <person name="Yamagishi J.Y."/>
            <person name="Xuan X.X."/>
        </authorList>
    </citation>
    <scope>NUCLEOTIDE SEQUENCE</scope>
    <source>
        <strain evidence="5">Azabu</strain>
    </source>
</reference>
<dbReference type="GO" id="GO:0006606">
    <property type="term" value="P:protein import into nucleus"/>
    <property type="evidence" value="ECO:0007669"/>
    <property type="project" value="TreeGrafter"/>
</dbReference>
<evidence type="ECO:0000256" key="3">
    <source>
        <dbReference type="ARBA" id="ARBA00022448"/>
    </source>
</evidence>